<accession>A0A0W7WQN1</accession>
<dbReference type="PANTHER" id="PTHR43441:SF11">
    <property type="entry name" value="RIBOSOMAL-PROTEIN-SERINE ACETYLTRANSFERASE"/>
    <property type="match status" value="1"/>
</dbReference>
<dbReference type="Pfam" id="PF13302">
    <property type="entry name" value="Acetyltransf_3"/>
    <property type="match status" value="1"/>
</dbReference>
<gene>
    <name evidence="2" type="ORF">AT728_37750</name>
</gene>
<keyword evidence="3" id="KW-1185">Reference proteome</keyword>
<evidence type="ECO:0000259" key="1">
    <source>
        <dbReference type="PROSITE" id="PS51186"/>
    </source>
</evidence>
<dbReference type="GO" id="GO:1990189">
    <property type="term" value="F:protein N-terminal-serine acetyltransferase activity"/>
    <property type="evidence" value="ECO:0007669"/>
    <property type="project" value="TreeGrafter"/>
</dbReference>
<evidence type="ECO:0000313" key="3">
    <source>
        <dbReference type="Proteomes" id="UP000054804"/>
    </source>
</evidence>
<dbReference type="Proteomes" id="UP000054804">
    <property type="component" value="Unassembled WGS sequence"/>
</dbReference>
<name>A0A0W7WQN1_9ACTN</name>
<dbReference type="SUPFAM" id="SSF55729">
    <property type="entry name" value="Acyl-CoA N-acyltransferases (Nat)"/>
    <property type="match status" value="1"/>
</dbReference>
<dbReference type="PROSITE" id="PS51186">
    <property type="entry name" value="GNAT"/>
    <property type="match status" value="1"/>
</dbReference>
<comment type="caution">
    <text evidence="2">The sequence shown here is derived from an EMBL/GenBank/DDBJ whole genome shotgun (WGS) entry which is preliminary data.</text>
</comment>
<dbReference type="InterPro" id="IPR000182">
    <property type="entry name" value="GNAT_dom"/>
</dbReference>
<dbReference type="Gene3D" id="3.40.630.30">
    <property type="match status" value="1"/>
</dbReference>
<proteinExistence type="predicted"/>
<dbReference type="STRING" id="1765722.AT728_37750"/>
<protein>
    <recommendedName>
        <fullName evidence="1">N-acetyltransferase domain-containing protein</fullName>
    </recommendedName>
</protein>
<dbReference type="GO" id="GO:0005737">
    <property type="term" value="C:cytoplasm"/>
    <property type="evidence" value="ECO:0007669"/>
    <property type="project" value="TreeGrafter"/>
</dbReference>
<dbReference type="OrthoDB" id="9814648at2"/>
<dbReference type="InterPro" id="IPR016181">
    <property type="entry name" value="Acyl_CoA_acyltransferase"/>
</dbReference>
<dbReference type="RefSeq" id="WP_058852778.1">
    <property type="nucleotide sequence ID" value="NZ_LOCL01000084.1"/>
</dbReference>
<dbReference type="EMBL" id="LOCL01000084">
    <property type="protein sequence ID" value="KUF12914.1"/>
    <property type="molecule type" value="Genomic_DNA"/>
</dbReference>
<dbReference type="GO" id="GO:0008999">
    <property type="term" value="F:protein-N-terminal-alanine acetyltransferase activity"/>
    <property type="evidence" value="ECO:0007669"/>
    <property type="project" value="TreeGrafter"/>
</dbReference>
<dbReference type="PANTHER" id="PTHR43441">
    <property type="entry name" value="RIBOSOMAL-PROTEIN-SERINE ACETYLTRANSFERASE"/>
    <property type="match status" value="1"/>
</dbReference>
<organism evidence="2 3">
    <name type="scientific">Streptomyces silvensis</name>
    <dbReference type="NCBI Taxonomy" id="1765722"/>
    <lineage>
        <taxon>Bacteria</taxon>
        <taxon>Bacillati</taxon>
        <taxon>Actinomycetota</taxon>
        <taxon>Actinomycetes</taxon>
        <taxon>Kitasatosporales</taxon>
        <taxon>Streptomycetaceae</taxon>
        <taxon>Streptomyces</taxon>
    </lineage>
</organism>
<sequence>MTIETPETPGTSNPLRVGRRVELAAATAADYEQFTEWLRPDGDVAALTGDVAERVTVDGMRADAASGSRFCTIRALDGERLGMVKFHRVGAARDTTFELSGAIGSSGRWARGYGAEGFGLVVEHLFEDLGAHRLQFWVGLFNEPMLRMVMRTRFFVLEGVLRERKFFDGEYHDVAMWSMLRHEYEALFVRGEWEGGPGPQSWFDTASESKSTARKSLAEYLRRAPATALTPFTE</sequence>
<evidence type="ECO:0000313" key="2">
    <source>
        <dbReference type="EMBL" id="KUF12914.1"/>
    </source>
</evidence>
<dbReference type="AlphaFoldDB" id="A0A0W7WQN1"/>
<feature type="domain" description="N-acetyltransferase" evidence="1">
    <location>
        <begin position="21"/>
        <end position="181"/>
    </location>
</feature>
<reference evidence="2 3" key="1">
    <citation type="submission" date="2015-12" db="EMBL/GenBank/DDBJ databases">
        <title>Draft genome sequence of Streptomyces silvensis ATCC 53525, a producer of novel hormone antagonists.</title>
        <authorList>
            <person name="Johnston C.W."/>
            <person name="Li Y."/>
            <person name="Magarvey N.A."/>
        </authorList>
    </citation>
    <scope>NUCLEOTIDE SEQUENCE [LARGE SCALE GENOMIC DNA]</scope>
    <source>
        <strain evidence="2 3">ATCC 53525</strain>
    </source>
</reference>
<dbReference type="InterPro" id="IPR051908">
    <property type="entry name" value="Ribosomal_N-acetyltransferase"/>
</dbReference>